<feature type="compositionally biased region" description="Low complexity" evidence="1">
    <location>
        <begin position="554"/>
        <end position="571"/>
    </location>
</feature>
<feature type="compositionally biased region" description="Polar residues" evidence="1">
    <location>
        <begin position="318"/>
        <end position="328"/>
    </location>
</feature>
<feature type="region of interest" description="Disordered" evidence="1">
    <location>
        <begin position="307"/>
        <end position="328"/>
    </location>
</feature>
<gene>
    <name evidence="3" type="ORF">ASPVEDRAFT_140082</name>
</gene>
<keyword evidence="4" id="KW-1185">Reference proteome</keyword>
<proteinExistence type="predicted"/>
<reference evidence="4" key="1">
    <citation type="journal article" date="2017" name="Genome Biol.">
        <title>Comparative genomics reveals high biological diversity and specific adaptations in the industrially and medically important fungal genus Aspergillus.</title>
        <authorList>
            <person name="de Vries R.P."/>
            <person name="Riley R."/>
            <person name="Wiebenga A."/>
            <person name="Aguilar-Osorio G."/>
            <person name="Amillis S."/>
            <person name="Uchima C.A."/>
            <person name="Anderluh G."/>
            <person name="Asadollahi M."/>
            <person name="Askin M."/>
            <person name="Barry K."/>
            <person name="Battaglia E."/>
            <person name="Bayram O."/>
            <person name="Benocci T."/>
            <person name="Braus-Stromeyer S.A."/>
            <person name="Caldana C."/>
            <person name="Canovas D."/>
            <person name="Cerqueira G.C."/>
            <person name="Chen F."/>
            <person name="Chen W."/>
            <person name="Choi C."/>
            <person name="Clum A."/>
            <person name="Dos Santos R.A."/>
            <person name="Damasio A.R."/>
            <person name="Diallinas G."/>
            <person name="Emri T."/>
            <person name="Fekete E."/>
            <person name="Flipphi M."/>
            <person name="Freyberg S."/>
            <person name="Gallo A."/>
            <person name="Gournas C."/>
            <person name="Habgood R."/>
            <person name="Hainaut M."/>
            <person name="Harispe M.L."/>
            <person name="Henrissat B."/>
            <person name="Hilden K.S."/>
            <person name="Hope R."/>
            <person name="Hossain A."/>
            <person name="Karabika E."/>
            <person name="Karaffa L."/>
            <person name="Karanyi Z."/>
            <person name="Krasevec N."/>
            <person name="Kuo A."/>
            <person name="Kusch H."/>
            <person name="LaButti K."/>
            <person name="Lagendijk E.L."/>
            <person name="Lapidus A."/>
            <person name="Levasseur A."/>
            <person name="Lindquist E."/>
            <person name="Lipzen A."/>
            <person name="Logrieco A.F."/>
            <person name="MacCabe A."/>
            <person name="Maekelae M.R."/>
            <person name="Malavazi I."/>
            <person name="Melin P."/>
            <person name="Meyer V."/>
            <person name="Mielnichuk N."/>
            <person name="Miskei M."/>
            <person name="Molnar A.P."/>
            <person name="Mule G."/>
            <person name="Ngan C.Y."/>
            <person name="Orejas M."/>
            <person name="Orosz E."/>
            <person name="Ouedraogo J.P."/>
            <person name="Overkamp K.M."/>
            <person name="Park H.-S."/>
            <person name="Perrone G."/>
            <person name="Piumi F."/>
            <person name="Punt P.J."/>
            <person name="Ram A.F."/>
            <person name="Ramon A."/>
            <person name="Rauscher S."/>
            <person name="Record E."/>
            <person name="Riano-Pachon D.M."/>
            <person name="Robert V."/>
            <person name="Roehrig J."/>
            <person name="Ruller R."/>
            <person name="Salamov A."/>
            <person name="Salih N.S."/>
            <person name="Samson R.A."/>
            <person name="Sandor E."/>
            <person name="Sanguinetti M."/>
            <person name="Schuetze T."/>
            <person name="Sepcic K."/>
            <person name="Shelest E."/>
            <person name="Sherlock G."/>
            <person name="Sophianopoulou V."/>
            <person name="Squina F.M."/>
            <person name="Sun H."/>
            <person name="Susca A."/>
            <person name="Todd R.B."/>
            <person name="Tsang A."/>
            <person name="Unkles S.E."/>
            <person name="van de Wiele N."/>
            <person name="van Rossen-Uffink D."/>
            <person name="Oliveira J.V."/>
            <person name="Vesth T.C."/>
            <person name="Visser J."/>
            <person name="Yu J.-H."/>
            <person name="Zhou M."/>
            <person name="Andersen M.R."/>
            <person name="Archer D.B."/>
            <person name="Baker S.E."/>
            <person name="Benoit I."/>
            <person name="Brakhage A.A."/>
            <person name="Braus G.H."/>
            <person name="Fischer R."/>
            <person name="Frisvad J.C."/>
            <person name="Goldman G.H."/>
            <person name="Houbraken J."/>
            <person name="Oakley B."/>
            <person name="Pocsi I."/>
            <person name="Scazzocchio C."/>
            <person name="Seiboth B."/>
            <person name="vanKuyk P.A."/>
            <person name="Wortman J."/>
            <person name="Dyer P.S."/>
            <person name="Grigoriev I.V."/>
        </authorList>
    </citation>
    <scope>NUCLEOTIDE SEQUENCE [LARGE SCALE GENOMIC DNA]</scope>
    <source>
        <strain evidence="4">CBS 583.65</strain>
    </source>
</reference>
<feature type="domain" description="C2H2-type" evidence="2">
    <location>
        <begin position="459"/>
        <end position="487"/>
    </location>
</feature>
<dbReference type="OrthoDB" id="5365701at2759"/>
<feature type="region of interest" description="Disordered" evidence="1">
    <location>
        <begin position="545"/>
        <end position="596"/>
    </location>
</feature>
<dbReference type="STRING" id="1036611.A0A1L9PX49"/>
<dbReference type="AlphaFoldDB" id="A0A1L9PX49"/>
<dbReference type="PANTHER" id="PTHR35391">
    <property type="entry name" value="C2H2-TYPE DOMAIN-CONTAINING PROTEIN-RELATED"/>
    <property type="match status" value="1"/>
</dbReference>
<dbReference type="Proteomes" id="UP000184073">
    <property type="component" value="Unassembled WGS sequence"/>
</dbReference>
<accession>A0A1L9PX49</accession>
<feature type="domain" description="C2H2-type" evidence="2">
    <location>
        <begin position="409"/>
        <end position="434"/>
    </location>
</feature>
<evidence type="ECO:0000313" key="4">
    <source>
        <dbReference type="Proteomes" id="UP000184073"/>
    </source>
</evidence>
<feature type="compositionally biased region" description="Polar residues" evidence="1">
    <location>
        <begin position="93"/>
        <end position="104"/>
    </location>
</feature>
<dbReference type="GeneID" id="63723136"/>
<dbReference type="VEuPathDB" id="FungiDB:ASPVEDRAFT_140082"/>
<feature type="compositionally biased region" description="Polar residues" evidence="1">
    <location>
        <begin position="121"/>
        <end position="142"/>
    </location>
</feature>
<protein>
    <recommendedName>
        <fullName evidence="2">C2H2-type domain-containing protein</fullName>
    </recommendedName>
</protein>
<evidence type="ECO:0000256" key="1">
    <source>
        <dbReference type="SAM" id="MobiDB-lite"/>
    </source>
</evidence>
<dbReference type="EMBL" id="KV878134">
    <property type="protein sequence ID" value="OJJ05996.1"/>
    <property type="molecule type" value="Genomic_DNA"/>
</dbReference>
<dbReference type="InterPro" id="IPR013087">
    <property type="entry name" value="Znf_C2H2_type"/>
</dbReference>
<evidence type="ECO:0000313" key="3">
    <source>
        <dbReference type="EMBL" id="OJJ05996.1"/>
    </source>
</evidence>
<dbReference type="PANTHER" id="PTHR35391:SF7">
    <property type="entry name" value="C2H2-TYPE DOMAIN-CONTAINING PROTEIN"/>
    <property type="match status" value="1"/>
</dbReference>
<name>A0A1L9PX49_ASPVE</name>
<dbReference type="RefSeq" id="XP_040671758.1">
    <property type="nucleotide sequence ID" value="XM_040807625.1"/>
</dbReference>
<sequence>MTIGNSIADATNTCLQNLESCLSIERLAQGAWAETRLGDFNLWISGIGALAPGKASLDARLGRRPEAQRVVTNILILLGSNVERCKELGRFQAQPSGDSESGDSLQLADDDEPPRAFSPWSDHSASDGSTPSEGQSGRNSPTGALDEAMRDVEELLDQLGQLGLVIRRAGKRSRFVKADQRFRPEEHEMLESHLTSMLLMWSCSHPTPGAPVSGPLTEIQNRLVHSNMKRRNRFLYAQTHSLGLAPAHVNRLKSESTAATPTIESNFPQHSPREGDKADRKPREGRDGVPQTRQTVTTASAISDSFAKDTLDVPPPKGTSTMLSTTVGSLEYPRPPRLKETARVFRCPCCCQTLPADMATPSRWKKHIAEDLCPYTCILPHCRQPDLLFDTKAEWLQHLRETHSSATYWVCSICDNENTFATEETFINHSRMAHHDSVPRDQAPLLADISQHSAPTEIRCCPFCNWTGEKGETDMRTLLDHIARGVHSFSLRALPWADDNGQEIDERIEHSCAKVQEWLFTSGLSNGPPYKEPPPREKRRFVHDHFEHNPYFPGNSDGSSSDGSKSSGSLGRKLENIRGETSLDFENLDKSDSNSE</sequence>
<dbReference type="SMART" id="SM00355">
    <property type="entry name" value="ZnF_C2H2"/>
    <property type="match status" value="3"/>
</dbReference>
<feature type="compositionally biased region" description="Basic and acidic residues" evidence="1">
    <location>
        <begin position="587"/>
        <end position="596"/>
    </location>
</feature>
<feature type="non-terminal residue" evidence="3">
    <location>
        <position position="596"/>
    </location>
</feature>
<dbReference type="InterPro" id="IPR058925">
    <property type="entry name" value="zf-C2H2_AcuF"/>
</dbReference>
<feature type="region of interest" description="Disordered" evidence="1">
    <location>
        <begin position="253"/>
        <end position="295"/>
    </location>
</feature>
<evidence type="ECO:0000259" key="2">
    <source>
        <dbReference type="SMART" id="SM00355"/>
    </source>
</evidence>
<feature type="region of interest" description="Disordered" evidence="1">
    <location>
        <begin position="92"/>
        <end position="144"/>
    </location>
</feature>
<organism evidence="3 4">
    <name type="scientific">Aspergillus versicolor CBS 583.65</name>
    <dbReference type="NCBI Taxonomy" id="1036611"/>
    <lineage>
        <taxon>Eukaryota</taxon>
        <taxon>Fungi</taxon>
        <taxon>Dikarya</taxon>
        <taxon>Ascomycota</taxon>
        <taxon>Pezizomycotina</taxon>
        <taxon>Eurotiomycetes</taxon>
        <taxon>Eurotiomycetidae</taxon>
        <taxon>Eurotiales</taxon>
        <taxon>Aspergillaceae</taxon>
        <taxon>Aspergillus</taxon>
        <taxon>Aspergillus subgen. Nidulantes</taxon>
    </lineage>
</organism>
<dbReference type="Pfam" id="PF26082">
    <property type="entry name" value="zf-C2H2_AcuF"/>
    <property type="match status" value="1"/>
</dbReference>
<feature type="domain" description="C2H2-type" evidence="2">
    <location>
        <begin position="375"/>
        <end position="403"/>
    </location>
</feature>
<feature type="compositionally biased region" description="Polar residues" evidence="1">
    <location>
        <begin position="255"/>
        <end position="269"/>
    </location>
</feature>
<feature type="compositionally biased region" description="Basic and acidic residues" evidence="1">
    <location>
        <begin position="271"/>
        <end position="287"/>
    </location>
</feature>